<keyword evidence="8" id="KW-0547">Nucleotide-binding</keyword>
<keyword evidence="4" id="KW-1003">Cell membrane</keyword>
<evidence type="ECO:0000259" key="17">
    <source>
        <dbReference type="PROSITE" id="PS50109"/>
    </source>
</evidence>
<dbReference type="InterPro" id="IPR036890">
    <property type="entry name" value="HATPase_C_sf"/>
</dbReference>
<feature type="domain" description="HAMP" evidence="18">
    <location>
        <begin position="252"/>
        <end position="304"/>
    </location>
</feature>
<accession>A0ABY1N278</accession>
<dbReference type="InterPro" id="IPR003660">
    <property type="entry name" value="HAMP_dom"/>
</dbReference>
<evidence type="ECO:0000256" key="4">
    <source>
        <dbReference type="ARBA" id="ARBA00022475"/>
    </source>
</evidence>
<evidence type="ECO:0000256" key="8">
    <source>
        <dbReference type="ARBA" id="ARBA00022741"/>
    </source>
</evidence>
<evidence type="ECO:0000313" key="20">
    <source>
        <dbReference type="Proteomes" id="UP000315460"/>
    </source>
</evidence>
<dbReference type="Gene3D" id="6.10.340.10">
    <property type="match status" value="1"/>
</dbReference>
<evidence type="ECO:0000256" key="10">
    <source>
        <dbReference type="ARBA" id="ARBA00022840"/>
    </source>
</evidence>
<sequence length="575" mass="61794">MTTARPDDAVASTGDEPDTRDVTDSSPTFRERLSELDPAAIGGRIARLWRRSLQLRVVTSTLALSMGVILTIAFMLQSQMAAQLLSTKLDAAIEQASRLRLTVQAQIAATDEGTSEQSRIDQARSAISDRGLASDGDSVHAGTFDPILVVPDQTGRGQVVSPSGAQVPPELQSLVQRGRIASQYVTVDFRGEQAKALMLGTPTDSSIPGLELYLVYPLTAEEQTLGIMRGIVATAGLAIIVLSAAIAWIVARQVVLPVRQAASIAQRFANGHLKERMVIRGEDDVARLAMAFNDMAQSLSDQITQLEEFGDLQKRFTSDVSHELRTPLTTVRMAADIISDSAADLDAPAKRAVELLESELDRFESLLTDLLEVSRHDAGMAELATAEMDVRTSVADSVGTVAHIAEAAGVEVEVDMPDEPVMAEVDSRRVERILRNLVANALDHSESKPVKVTLRCSDAALAVSVRDHGVGLKPGEETRVFNRFWRADPSRVRRSGGTGLGLAIALEDAKLHGGRLDCWGSPGEGSCFRLTIPRRRGGTLTSSPLPLTPEDEARLVRTGSPTPLERVPGAGESRP</sequence>
<dbReference type="InterPro" id="IPR047669">
    <property type="entry name" value="MtrAB_MtrB"/>
</dbReference>
<feature type="domain" description="Histidine kinase" evidence="17">
    <location>
        <begin position="319"/>
        <end position="536"/>
    </location>
</feature>
<dbReference type="InterPro" id="IPR004358">
    <property type="entry name" value="Sig_transdc_His_kin-like_C"/>
</dbReference>
<evidence type="ECO:0000256" key="16">
    <source>
        <dbReference type="SAM" id="Phobius"/>
    </source>
</evidence>
<dbReference type="Pfam" id="PF02518">
    <property type="entry name" value="HATPase_c"/>
    <property type="match status" value="1"/>
</dbReference>
<evidence type="ECO:0000313" key="19">
    <source>
        <dbReference type="EMBL" id="SMO75389.1"/>
    </source>
</evidence>
<proteinExistence type="predicted"/>
<dbReference type="SUPFAM" id="SSF47384">
    <property type="entry name" value="Homodimeric domain of signal transducing histidine kinase"/>
    <property type="match status" value="1"/>
</dbReference>
<dbReference type="SUPFAM" id="SSF158472">
    <property type="entry name" value="HAMP domain-like"/>
    <property type="match status" value="1"/>
</dbReference>
<evidence type="ECO:0000256" key="3">
    <source>
        <dbReference type="ARBA" id="ARBA00012438"/>
    </source>
</evidence>
<evidence type="ECO:0000256" key="11">
    <source>
        <dbReference type="ARBA" id="ARBA00022989"/>
    </source>
</evidence>
<dbReference type="Gene3D" id="1.10.287.130">
    <property type="match status" value="1"/>
</dbReference>
<dbReference type="PROSITE" id="PS50109">
    <property type="entry name" value="HIS_KIN"/>
    <property type="match status" value="1"/>
</dbReference>
<feature type="region of interest" description="Disordered" evidence="15">
    <location>
        <begin position="538"/>
        <end position="575"/>
    </location>
</feature>
<comment type="caution">
    <text evidence="19">The sequence shown here is derived from an EMBL/GenBank/DDBJ whole genome shotgun (WGS) entry which is preliminary data.</text>
</comment>
<evidence type="ECO:0000256" key="13">
    <source>
        <dbReference type="ARBA" id="ARBA00023136"/>
    </source>
</evidence>
<gene>
    <name evidence="19" type="ORF">SAMN06265174_10569</name>
</gene>
<keyword evidence="12" id="KW-0902">Two-component regulatory system</keyword>
<dbReference type="Pfam" id="PF00512">
    <property type="entry name" value="HisKA"/>
    <property type="match status" value="1"/>
</dbReference>
<dbReference type="InterPro" id="IPR005467">
    <property type="entry name" value="His_kinase_dom"/>
</dbReference>
<dbReference type="CDD" id="cd00075">
    <property type="entry name" value="HATPase"/>
    <property type="match status" value="1"/>
</dbReference>
<keyword evidence="10" id="KW-0067">ATP-binding</keyword>
<dbReference type="InterPro" id="IPR003661">
    <property type="entry name" value="HisK_dim/P_dom"/>
</dbReference>
<reference evidence="19 20" key="1">
    <citation type="submission" date="2017-05" db="EMBL/GenBank/DDBJ databases">
        <authorList>
            <person name="Varghese N."/>
            <person name="Submissions S."/>
        </authorList>
    </citation>
    <scope>NUCLEOTIDE SEQUENCE [LARGE SCALE GENOMIC DNA]</scope>
    <source>
        <strain evidence="19 20">DSM 45139</strain>
    </source>
</reference>
<evidence type="ECO:0000256" key="5">
    <source>
        <dbReference type="ARBA" id="ARBA00022553"/>
    </source>
</evidence>
<dbReference type="CDD" id="cd06225">
    <property type="entry name" value="HAMP"/>
    <property type="match status" value="1"/>
</dbReference>
<dbReference type="InterPro" id="IPR003594">
    <property type="entry name" value="HATPase_dom"/>
</dbReference>
<feature type="compositionally biased region" description="Basic and acidic residues" evidence="15">
    <location>
        <begin position="17"/>
        <end position="27"/>
    </location>
</feature>
<dbReference type="NCBIfam" id="NF040691">
    <property type="entry name" value="MtrAB_MtrB"/>
    <property type="match status" value="1"/>
</dbReference>
<dbReference type="EC" id="2.7.13.3" evidence="3"/>
<dbReference type="SMART" id="SM00388">
    <property type="entry name" value="HisKA"/>
    <property type="match status" value="1"/>
</dbReference>
<dbReference type="SUPFAM" id="SSF55874">
    <property type="entry name" value="ATPase domain of HSP90 chaperone/DNA topoisomerase II/histidine kinase"/>
    <property type="match status" value="1"/>
</dbReference>
<dbReference type="SMART" id="SM00304">
    <property type="entry name" value="HAMP"/>
    <property type="match status" value="1"/>
</dbReference>
<evidence type="ECO:0000256" key="1">
    <source>
        <dbReference type="ARBA" id="ARBA00000085"/>
    </source>
</evidence>
<name>A0ABY1N278_9ACTN</name>
<keyword evidence="11 16" id="KW-1133">Transmembrane helix</keyword>
<feature type="transmembrane region" description="Helical" evidence="16">
    <location>
        <begin position="57"/>
        <end position="76"/>
    </location>
</feature>
<keyword evidence="13 16" id="KW-0472">Membrane</keyword>
<keyword evidence="9 19" id="KW-0418">Kinase</keyword>
<protein>
    <recommendedName>
        <fullName evidence="14">Sensor histidine kinase MtrB</fullName>
        <ecNumber evidence="3">2.7.13.3</ecNumber>
    </recommendedName>
</protein>
<evidence type="ECO:0000259" key="18">
    <source>
        <dbReference type="PROSITE" id="PS50885"/>
    </source>
</evidence>
<keyword evidence="5" id="KW-0597">Phosphoprotein</keyword>
<dbReference type="Gene3D" id="3.30.565.10">
    <property type="entry name" value="Histidine kinase-like ATPase, C-terminal domain"/>
    <property type="match status" value="1"/>
</dbReference>
<dbReference type="EMBL" id="FXTG01000005">
    <property type="protein sequence ID" value="SMO75389.1"/>
    <property type="molecule type" value="Genomic_DNA"/>
</dbReference>
<dbReference type="PRINTS" id="PR00344">
    <property type="entry name" value="BCTRLSENSOR"/>
</dbReference>
<evidence type="ECO:0000256" key="15">
    <source>
        <dbReference type="SAM" id="MobiDB-lite"/>
    </source>
</evidence>
<dbReference type="Proteomes" id="UP000315460">
    <property type="component" value="Unassembled WGS sequence"/>
</dbReference>
<evidence type="ECO:0000256" key="7">
    <source>
        <dbReference type="ARBA" id="ARBA00022692"/>
    </source>
</evidence>
<dbReference type="RefSeq" id="WP_154830294.1">
    <property type="nucleotide sequence ID" value="NZ_BAAAQH010000008.1"/>
</dbReference>
<dbReference type="PROSITE" id="PS50885">
    <property type="entry name" value="HAMP"/>
    <property type="match status" value="1"/>
</dbReference>
<dbReference type="Pfam" id="PF00672">
    <property type="entry name" value="HAMP"/>
    <property type="match status" value="1"/>
</dbReference>
<evidence type="ECO:0000256" key="9">
    <source>
        <dbReference type="ARBA" id="ARBA00022777"/>
    </source>
</evidence>
<dbReference type="PANTHER" id="PTHR43547">
    <property type="entry name" value="TWO-COMPONENT HISTIDINE KINASE"/>
    <property type="match status" value="1"/>
</dbReference>
<comment type="subcellular location">
    <subcellularLocation>
        <location evidence="2">Cell membrane</location>
        <topology evidence="2">Multi-pass membrane protein</topology>
    </subcellularLocation>
</comment>
<feature type="region of interest" description="Disordered" evidence="15">
    <location>
        <begin position="1"/>
        <end position="27"/>
    </location>
</feature>
<evidence type="ECO:0000256" key="12">
    <source>
        <dbReference type="ARBA" id="ARBA00023012"/>
    </source>
</evidence>
<comment type="catalytic activity">
    <reaction evidence="1">
        <text>ATP + protein L-histidine = ADP + protein N-phospho-L-histidine.</text>
        <dbReference type="EC" id="2.7.13.3"/>
    </reaction>
</comment>
<dbReference type="InterPro" id="IPR036097">
    <property type="entry name" value="HisK_dim/P_sf"/>
</dbReference>
<organism evidence="19 20">
    <name type="scientific">Dietzia kunjamensis subsp. schimae</name>
    <dbReference type="NCBI Taxonomy" id="498198"/>
    <lineage>
        <taxon>Bacteria</taxon>
        <taxon>Bacillati</taxon>
        <taxon>Actinomycetota</taxon>
        <taxon>Actinomycetes</taxon>
        <taxon>Mycobacteriales</taxon>
        <taxon>Dietziaceae</taxon>
        <taxon>Dietzia</taxon>
    </lineage>
</organism>
<dbReference type="CDD" id="cd00082">
    <property type="entry name" value="HisKA"/>
    <property type="match status" value="1"/>
</dbReference>
<keyword evidence="6" id="KW-0808">Transferase</keyword>
<keyword evidence="20" id="KW-1185">Reference proteome</keyword>
<dbReference type="SMART" id="SM00387">
    <property type="entry name" value="HATPase_c"/>
    <property type="match status" value="1"/>
</dbReference>
<evidence type="ECO:0000256" key="14">
    <source>
        <dbReference type="ARBA" id="ARBA00035305"/>
    </source>
</evidence>
<keyword evidence="7 16" id="KW-0812">Transmembrane</keyword>
<dbReference type="PANTHER" id="PTHR43547:SF2">
    <property type="entry name" value="HYBRID SIGNAL TRANSDUCTION HISTIDINE KINASE C"/>
    <property type="match status" value="1"/>
</dbReference>
<evidence type="ECO:0000256" key="6">
    <source>
        <dbReference type="ARBA" id="ARBA00022679"/>
    </source>
</evidence>
<evidence type="ECO:0000256" key="2">
    <source>
        <dbReference type="ARBA" id="ARBA00004651"/>
    </source>
</evidence>
<dbReference type="GO" id="GO:0016301">
    <property type="term" value="F:kinase activity"/>
    <property type="evidence" value="ECO:0007669"/>
    <property type="project" value="UniProtKB-KW"/>
</dbReference>